<gene>
    <name evidence="3" type="ORF">EOD40_05910</name>
</gene>
<keyword evidence="4" id="KW-1185">Reference proteome</keyword>
<evidence type="ECO:0000259" key="2">
    <source>
        <dbReference type="Pfam" id="PF14869"/>
    </source>
</evidence>
<feature type="domain" description="DUF4488" evidence="2">
    <location>
        <begin position="33"/>
        <end position="155"/>
    </location>
</feature>
<dbReference type="AlphaFoldDB" id="A0A437KXL2"/>
<sequence>MKKNIPFLLLFFICSVLPPINAQSNIKNKTNLLEGIWLFKGQKTSDKPEMGFVPMNTGVLKIISSDGKFTNFTPNPYKIIIGTDGIGHIESDSIYIESVKHSVIPSLIGKDNRLIYKLRDNFLYLKFFLEKNALNQDVNIWIEEVWEKAQMPHQYFSETIK</sequence>
<feature type="signal peptide" evidence="1">
    <location>
        <begin position="1"/>
        <end position="22"/>
    </location>
</feature>
<comment type="caution">
    <text evidence="3">The sequence shown here is derived from an EMBL/GenBank/DDBJ whole genome shotgun (WGS) entry which is preliminary data.</text>
</comment>
<dbReference type="Proteomes" id="UP000285211">
    <property type="component" value="Unassembled WGS sequence"/>
</dbReference>
<name>A0A437KXL2_9FLAO</name>
<protein>
    <submittedName>
        <fullName evidence="3">DUF4488 domain-containing protein</fullName>
    </submittedName>
</protein>
<evidence type="ECO:0000313" key="4">
    <source>
        <dbReference type="Proteomes" id="UP000285211"/>
    </source>
</evidence>
<dbReference type="InterPro" id="IPR027991">
    <property type="entry name" value="DUF4488"/>
</dbReference>
<dbReference type="RefSeq" id="WP_128193986.1">
    <property type="nucleotide sequence ID" value="NZ_SACJ01000003.1"/>
</dbReference>
<dbReference type="OrthoDB" id="1031935at2"/>
<keyword evidence="1" id="KW-0732">Signal</keyword>
<accession>A0A437KXL2</accession>
<feature type="chain" id="PRO_5019346606" evidence="1">
    <location>
        <begin position="23"/>
        <end position="161"/>
    </location>
</feature>
<evidence type="ECO:0000313" key="3">
    <source>
        <dbReference type="EMBL" id="RVT77346.1"/>
    </source>
</evidence>
<dbReference type="EMBL" id="SACJ01000003">
    <property type="protein sequence ID" value="RVT77346.1"/>
    <property type="molecule type" value="Genomic_DNA"/>
</dbReference>
<proteinExistence type="predicted"/>
<dbReference type="Gene3D" id="2.40.128.490">
    <property type="entry name" value="Uncharacterised protein PF14869, DUF4488"/>
    <property type="match status" value="1"/>
</dbReference>
<reference evidence="3 4" key="1">
    <citation type="submission" date="2019-01" db="EMBL/GenBank/DDBJ databases">
        <authorList>
            <person name="Chen W.-M."/>
        </authorList>
    </citation>
    <scope>NUCLEOTIDE SEQUENCE [LARGE SCALE GENOMIC DNA]</scope>
    <source>
        <strain evidence="3 4">BBQ-12</strain>
    </source>
</reference>
<dbReference type="Pfam" id="PF14869">
    <property type="entry name" value="DUF4488"/>
    <property type="match status" value="1"/>
</dbReference>
<organism evidence="3 4">
    <name type="scientific">Flavobacterium sufflavum</name>
    <dbReference type="NCBI Taxonomy" id="1921138"/>
    <lineage>
        <taxon>Bacteria</taxon>
        <taxon>Pseudomonadati</taxon>
        <taxon>Bacteroidota</taxon>
        <taxon>Flavobacteriia</taxon>
        <taxon>Flavobacteriales</taxon>
        <taxon>Flavobacteriaceae</taxon>
        <taxon>Flavobacterium</taxon>
    </lineage>
</organism>
<evidence type="ECO:0000256" key="1">
    <source>
        <dbReference type="SAM" id="SignalP"/>
    </source>
</evidence>